<sequence>MNREYSYWVEQKEHVMAKDDRQEVLLLGDSRIKAAVFADELGKDVYNLAVPGGTPIEMYHTLDNYMKNHPKPKAVFVAYAPFILYEFREEQLKQAMQCDYFDMKQIRDILALVRENDGHNYTYLAYAYRYRLPNKYMKQVVESLVHSQQAENMRIYQKARQHKGRMIYEPADRAIKEVYPPELKYKVFKCAAYMNLYIEKIIELCLENDIPIYLEQMPMGNPGYDMLSKRGYISDYQEYMKQLRDKYQISVNYNIPVYPTEYFFDVSHLNEKGAHKFTVEFREKYKFIFDEE</sequence>
<dbReference type="EMBL" id="ACZM01000006">
    <property type="protein sequence ID" value="EHG21632.1"/>
    <property type="molecule type" value="Genomic_DNA"/>
</dbReference>
<reference evidence="1 2" key="1">
    <citation type="submission" date="2011-08" db="EMBL/GenBank/DDBJ databases">
        <title>The Genome Sequence of Selenomonas infelix ATCC 43532.</title>
        <authorList>
            <consortium name="The Broad Institute Genome Sequencing Platform"/>
            <person name="Earl A."/>
            <person name="Ward D."/>
            <person name="Feldgarden M."/>
            <person name="Gevers D."/>
            <person name="Izard J."/>
            <person name="Blanton J.M."/>
            <person name="Baranova O.V."/>
            <person name="Dewhirst F.E."/>
            <person name="Young S.K."/>
            <person name="Zeng Q."/>
            <person name="Gargeya S."/>
            <person name="Fitzgerald M."/>
            <person name="Haas B."/>
            <person name="Abouelleil A."/>
            <person name="Alvarado L."/>
            <person name="Arachchi H.M."/>
            <person name="Berlin A."/>
            <person name="Brown A."/>
            <person name="Chapman S.B."/>
            <person name="Chen Z."/>
            <person name="Dunbar C."/>
            <person name="Freedman E."/>
            <person name="Gearin G."/>
            <person name="Gellesch M."/>
            <person name="Goldberg J."/>
            <person name="Griggs A."/>
            <person name="Gujja S."/>
            <person name="Heiman D."/>
            <person name="Howarth C."/>
            <person name="Larson L."/>
            <person name="Lui A."/>
            <person name="MacDonald P.J.P."/>
            <person name="Montmayeur A."/>
            <person name="Murphy C."/>
            <person name="Neiman D."/>
            <person name="Pearson M."/>
            <person name="Priest M."/>
            <person name="Roberts A."/>
            <person name="Saif S."/>
            <person name="Shea T."/>
            <person name="Shenoy N."/>
            <person name="Sisk P."/>
            <person name="Stolte C."/>
            <person name="Sykes S."/>
            <person name="Wortman J."/>
            <person name="Nusbaum C."/>
            <person name="Birren B."/>
        </authorList>
    </citation>
    <scope>NUCLEOTIDE SEQUENCE [LARGE SCALE GENOMIC DNA]</scope>
    <source>
        <strain evidence="1 2">ATCC 43532</strain>
    </source>
</reference>
<name>G5GN61_9FIRM</name>
<dbReference type="PATRIC" id="fig|679201.3.peg.698"/>
<evidence type="ECO:0008006" key="3">
    <source>
        <dbReference type="Google" id="ProtNLM"/>
    </source>
</evidence>
<dbReference type="InterPro" id="IPR011468">
    <property type="entry name" value="DUF1574"/>
</dbReference>
<organism evidence="1 2">
    <name type="scientific">Selenomonas infelix ATCC 43532</name>
    <dbReference type="NCBI Taxonomy" id="679201"/>
    <lineage>
        <taxon>Bacteria</taxon>
        <taxon>Bacillati</taxon>
        <taxon>Bacillota</taxon>
        <taxon>Negativicutes</taxon>
        <taxon>Selenomonadales</taxon>
        <taxon>Selenomonadaceae</taxon>
        <taxon>Selenomonas</taxon>
    </lineage>
</organism>
<protein>
    <recommendedName>
        <fullName evidence="3">SGNH domain-containing protein</fullName>
    </recommendedName>
</protein>
<dbReference type="Proteomes" id="UP000004129">
    <property type="component" value="Unassembled WGS sequence"/>
</dbReference>
<proteinExistence type="predicted"/>
<dbReference type="SUPFAM" id="SSF52266">
    <property type="entry name" value="SGNH hydrolase"/>
    <property type="match status" value="1"/>
</dbReference>
<dbReference type="Pfam" id="PF07611">
    <property type="entry name" value="DUF1574"/>
    <property type="match status" value="1"/>
</dbReference>
<keyword evidence="2" id="KW-1185">Reference proteome</keyword>
<evidence type="ECO:0000313" key="1">
    <source>
        <dbReference type="EMBL" id="EHG21632.1"/>
    </source>
</evidence>
<dbReference type="AlphaFoldDB" id="G5GN61"/>
<gene>
    <name evidence="1" type="ORF">HMPREF9334_00692</name>
</gene>
<dbReference type="HOGENOM" id="CLU_952804_0_0_9"/>
<accession>G5GN61</accession>
<dbReference type="RefSeq" id="WP_006692142.1">
    <property type="nucleotide sequence ID" value="NZ_JH376798.1"/>
</dbReference>
<evidence type="ECO:0000313" key="2">
    <source>
        <dbReference type="Proteomes" id="UP000004129"/>
    </source>
</evidence>
<comment type="caution">
    <text evidence="1">The sequence shown here is derived from an EMBL/GenBank/DDBJ whole genome shotgun (WGS) entry which is preliminary data.</text>
</comment>